<reference evidence="1" key="1">
    <citation type="submission" date="2014-09" db="EMBL/GenBank/DDBJ databases">
        <authorList>
            <person name="Magalhaes I.L.F."/>
            <person name="Oliveira U."/>
            <person name="Santos F.R."/>
            <person name="Vidigal T.H.D.A."/>
            <person name="Brescovit A.D."/>
            <person name="Santos A.J."/>
        </authorList>
    </citation>
    <scope>NUCLEOTIDE SEQUENCE</scope>
    <source>
        <tissue evidence="1">Shoot tissue taken approximately 20 cm above the soil surface</tissue>
    </source>
</reference>
<protein>
    <submittedName>
        <fullName evidence="1">Uncharacterized protein</fullName>
    </submittedName>
</protein>
<reference evidence="1" key="2">
    <citation type="journal article" date="2015" name="Data Brief">
        <title>Shoot transcriptome of the giant reed, Arundo donax.</title>
        <authorList>
            <person name="Barrero R.A."/>
            <person name="Guerrero F.D."/>
            <person name="Moolhuijzen P."/>
            <person name="Goolsby J.A."/>
            <person name="Tidwell J."/>
            <person name="Bellgard S.E."/>
            <person name="Bellgard M.I."/>
        </authorList>
    </citation>
    <scope>NUCLEOTIDE SEQUENCE</scope>
    <source>
        <tissue evidence="1">Shoot tissue taken approximately 20 cm above the soil surface</tissue>
    </source>
</reference>
<organism evidence="1">
    <name type="scientific">Arundo donax</name>
    <name type="common">Giant reed</name>
    <name type="synonym">Donax arundinaceus</name>
    <dbReference type="NCBI Taxonomy" id="35708"/>
    <lineage>
        <taxon>Eukaryota</taxon>
        <taxon>Viridiplantae</taxon>
        <taxon>Streptophyta</taxon>
        <taxon>Embryophyta</taxon>
        <taxon>Tracheophyta</taxon>
        <taxon>Spermatophyta</taxon>
        <taxon>Magnoliopsida</taxon>
        <taxon>Liliopsida</taxon>
        <taxon>Poales</taxon>
        <taxon>Poaceae</taxon>
        <taxon>PACMAD clade</taxon>
        <taxon>Arundinoideae</taxon>
        <taxon>Arundineae</taxon>
        <taxon>Arundo</taxon>
    </lineage>
</organism>
<accession>A0A0A9A2Z6</accession>
<dbReference type="AlphaFoldDB" id="A0A0A9A2Z6"/>
<name>A0A0A9A2Z6_ARUDO</name>
<proteinExistence type="predicted"/>
<dbReference type="EMBL" id="GBRH01256478">
    <property type="protein sequence ID" value="JAD41417.1"/>
    <property type="molecule type" value="Transcribed_RNA"/>
</dbReference>
<evidence type="ECO:0000313" key="1">
    <source>
        <dbReference type="EMBL" id="JAD41417.1"/>
    </source>
</evidence>
<sequence>MVTSNEIDNRLTSSYLLYSKWTWKESNASTEMRSQHFYQSKEQLHNVEYDP</sequence>